<dbReference type="EMBL" id="CAJVPT010010833">
    <property type="protein sequence ID" value="CAG8573809.1"/>
    <property type="molecule type" value="Genomic_DNA"/>
</dbReference>
<comment type="caution">
    <text evidence="1">The sequence shown here is derived from an EMBL/GenBank/DDBJ whole genome shotgun (WGS) entry which is preliminary data.</text>
</comment>
<name>A0ACA9M7T3_9GLOM</name>
<keyword evidence="2" id="KW-1185">Reference proteome</keyword>
<sequence length="157" mass="17280">MDYDELISKILDTHVLGEYVGAAWSLEKIMRWVPSHTNDPSRTFWSSGLYRVRGTAVEAVVGAASSLPISDSIREAMADASKAYGGSEANLTRSSRKELHRTTDRPISVEKSLQMPIGEFGYTGAKKPFPSGPPRLPPPKNSIRRLKSRQEFATGNS</sequence>
<dbReference type="Proteomes" id="UP000789525">
    <property type="component" value="Unassembled WGS sequence"/>
</dbReference>
<protein>
    <submittedName>
        <fullName evidence="1">9552_t:CDS:1</fullName>
    </submittedName>
</protein>
<evidence type="ECO:0000313" key="2">
    <source>
        <dbReference type="Proteomes" id="UP000789525"/>
    </source>
</evidence>
<accession>A0ACA9M7T3</accession>
<organism evidence="1 2">
    <name type="scientific">Acaulospora colombiana</name>
    <dbReference type="NCBI Taxonomy" id="27376"/>
    <lineage>
        <taxon>Eukaryota</taxon>
        <taxon>Fungi</taxon>
        <taxon>Fungi incertae sedis</taxon>
        <taxon>Mucoromycota</taxon>
        <taxon>Glomeromycotina</taxon>
        <taxon>Glomeromycetes</taxon>
        <taxon>Diversisporales</taxon>
        <taxon>Acaulosporaceae</taxon>
        <taxon>Acaulospora</taxon>
    </lineage>
</organism>
<reference evidence="1" key="1">
    <citation type="submission" date="2021-06" db="EMBL/GenBank/DDBJ databases">
        <authorList>
            <person name="Kallberg Y."/>
            <person name="Tangrot J."/>
            <person name="Rosling A."/>
        </authorList>
    </citation>
    <scope>NUCLEOTIDE SEQUENCE</scope>
    <source>
        <strain evidence="1">CL356</strain>
    </source>
</reference>
<gene>
    <name evidence="1" type="ORF">ACOLOM_LOCUS5702</name>
</gene>
<evidence type="ECO:0000313" key="1">
    <source>
        <dbReference type="EMBL" id="CAG8573809.1"/>
    </source>
</evidence>
<proteinExistence type="predicted"/>